<name>A0A160TG56_9ZZZZ</name>
<organism evidence="3">
    <name type="scientific">hydrothermal vent metagenome</name>
    <dbReference type="NCBI Taxonomy" id="652676"/>
    <lineage>
        <taxon>unclassified sequences</taxon>
        <taxon>metagenomes</taxon>
        <taxon>ecological metagenomes</taxon>
    </lineage>
</organism>
<feature type="domain" description="Flavodoxin-like fold" evidence="2">
    <location>
        <begin position="4"/>
        <end position="171"/>
    </location>
</feature>
<evidence type="ECO:0000259" key="2">
    <source>
        <dbReference type="Pfam" id="PF02525"/>
    </source>
</evidence>
<dbReference type="GO" id="GO:0010181">
    <property type="term" value="F:FMN binding"/>
    <property type="evidence" value="ECO:0007669"/>
    <property type="project" value="TreeGrafter"/>
</dbReference>
<dbReference type="GO" id="GO:0003955">
    <property type="term" value="F:NAD(P)H dehydrogenase (quinone) activity"/>
    <property type="evidence" value="ECO:0007669"/>
    <property type="project" value="TreeGrafter"/>
</dbReference>
<dbReference type="Pfam" id="PF02525">
    <property type="entry name" value="Flavodoxin_2"/>
    <property type="match status" value="1"/>
</dbReference>
<accession>A0A160TG56</accession>
<dbReference type="InterPro" id="IPR003680">
    <property type="entry name" value="Flavodoxin_fold"/>
</dbReference>
<dbReference type="InterPro" id="IPR046980">
    <property type="entry name" value="KefG/KefF"/>
</dbReference>
<dbReference type="GO" id="GO:0009055">
    <property type="term" value="F:electron transfer activity"/>
    <property type="evidence" value="ECO:0007669"/>
    <property type="project" value="TreeGrafter"/>
</dbReference>
<dbReference type="SUPFAM" id="SSF52218">
    <property type="entry name" value="Flavoproteins"/>
    <property type="match status" value="1"/>
</dbReference>
<sequence length="182" mass="20745">MMAKALIIYAHPAHQRSQANQTLLDTIAGIADVTVHDLYEEYPNFHIDVEREQALLLEHDIIVFQHPVYWYSAPALLREWQDLVLVYGFAYGRSSQKLVGKVFWPVLTAGASQSSYSEEGINRHTLADFFIAYPQIAHLCGMRYEKPYEIFSSRQQTQAAIQDVANGYRDKLIELLAGMTHG</sequence>
<dbReference type="PANTHER" id="PTHR47307">
    <property type="entry name" value="GLUTATHIONE-REGULATED POTASSIUM-EFFLUX SYSTEM ANCILLARY PROTEIN KEFG"/>
    <property type="match status" value="1"/>
</dbReference>
<keyword evidence="1" id="KW-0560">Oxidoreductase</keyword>
<evidence type="ECO:0000313" key="3">
    <source>
        <dbReference type="EMBL" id="CUS42908.1"/>
    </source>
</evidence>
<dbReference type="PANTHER" id="PTHR47307:SF1">
    <property type="entry name" value="GLUTATHIONE-REGULATED POTASSIUM-EFFLUX SYSTEM ANCILLARY PROTEIN KEFG"/>
    <property type="match status" value="1"/>
</dbReference>
<gene>
    <name evidence="3" type="ORF">MGWOODY_Tha2782</name>
</gene>
<protein>
    <submittedName>
        <fullName evidence="3">Glutathione-regulated potassium-efflux system ancillary protein KefG</fullName>
    </submittedName>
</protein>
<dbReference type="EMBL" id="CZQC01000072">
    <property type="protein sequence ID" value="CUS42908.1"/>
    <property type="molecule type" value="Genomic_DNA"/>
</dbReference>
<reference evidence="3" key="1">
    <citation type="submission" date="2015-10" db="EMBL/GenBank/DDBJ databases">
        <authorList>
            <person name="Gilbert D.G."/>
        </authorList>
    </citation>
    <scope>NUCLEOTIDE SEQUENCE</scope>
</reference>
<proteinExistence type="predicted"/>
<evidence type="ECO:0000256" key="1">
    <source>
        <dbReference type="ARBA" id="ARBA00023002"/>
    </source>
</evidence>
<dbReference type="Gene3D" id="3.40.50.360">
    <property type="match status" value="1"/>
</dbReference>
<dbReference type="InterPro" id="IPR029039">
    <property type="entry name" value="Flavoprotein-like_sf"/>
</dbReference>
<dbReference type="AlphaFoldDB" id="A0A160TG56"/>